<dbReference type="AlphaFoldDB" id="A0A238US65"/>
<name>A0A238US65_9ACTN</name>
<accession>A0A238US65</accession>
<dbReference type="RefSeq" id="WP_141137392.1">
    <property type="nucleotide sequence ID" value="NZ_FZNO01000001.1"/>
</dbReference>
<feature type="coiled-coil region" evidence="1">
    <location>
        <begin position="174"/>
        <end position="205"/>
    </location>
</feature>
<organism evidence="2 3">
    <name type="scientific">Blastococcus mobilis</name>
    <dbReference type="NCBI Taxonomy" id="1938746"/>
    <lineage>
        <taxon>Bacteria</taxon>
        <taxon>Bacillati</taxon>
        <taxon>Actinomycetota</taxon>
        <taxon>Actinomycetes</taxon>
        <taxon>Geodermatophilales</taxon>
        <taxon>Geodermatophilaceae</taxon>
        <taxon>Blastococcus</taxon>
    </lineage>
</organism>
<evidence type="ECO:0000256" key="1">
    <source>
        <dbReference type="SAM" id="Coils"/>
    </source>
</evidence>
<gene>
    <name evidence="2" type="ORF">SAMN06272737_101298</name>
</gene>
<protein>
    <recommendedName>
        <fullName evidence="4">DivIVA protein</fullName>
    </recommendedName>
</protein>
<proteinExistence type="predicted"/>
<dbReference type="EMBL" id="FZNO01000001">
    <property type="protein sequence ID" value="SNR24866.1"/>
    <property type="molecule type" value="Genomic_DNA"/>
</dbReference>
<dbReference type="Proteomes" id="UP000198403">
    <property type="component" value="Unassembled WGS sequence"/>
</dbReference>
<evidence type="ECO:0000313" key="3">
    <source>
        <dbReference type="Proteomes" id="UP000198403"/>
    </source>
</evidence>
<reference evidence="2 3" key="1">
    <citation type="submission" date="2017-06" db="EMBL/GenBank/DDBJ databases">
        <authorList>
            <person name="Kim H.J."/>
            <person name="Triplett B.A."/>
        </authorList>
    </citation>
    <scope>NUCLEOTIDE SEQUENCE [LARGE SCALE GENOMIC DNA]</scope>
    <source>
        <strain evidence="2 3">DSM 44272</strain>
    </source>
</reference>
<evidence type="ECO:0000313" key="2">
    <source>
        <dbReference type="EMBL" id="SNR24866.1"/>
    </source>
</evidence>
<keyword evidence="1" id="KW-0175">Coiled coil</keyword>
<evidence type="ECO:0008006" key="4">
    <source>
        <dbReference type="Google" id="ProtNLM"/>
    </source>
</evidence>
<sequence length="367" mass="40047">MRVEVRTDDGDAPPLSAFEAVVLGVERLDRRRPNASGDLPTVFEAAPMFRRAVAGYDRFQVDTYVQWAEDELVAAEREREHLVARHLRTRADLEDARELLSHSSGGEEMLRMSRRIGSLLAAAADEAGSMRAEAEATRSAASAEAQAMVAHAERVIADAGAEADRMVSEAGRVVEEMTAEAGRLLDEAEQAAREARAEAAARLETVRVIERRAAKDAEQIRRRGVQEASAARLQARDEVVRMLSTGREERRRADAEAAATRQRLDRDAATRSASLLARCDFLRAQLDALEHRRSALRAEVELLAEQVTGTTSGPLGGLLRALLGRSGWRSRSLRAPWWSAGSAGSPTPGVRAARPGAVICRAARCDR</sequence>
<dbReference type="OrthoDB" id="5198219at2"/>
<feature type="coiled-coil region" evidence="1">
    <location>
        <begin position="272"/>
        <end position="306"/>
    </location>
</feature>
<keyword evidence="3" id="KW-1185">Reference proteome</keyword>